<keyword evidence="2" id="KW-0802">TPR repeat</keyword>
<dbReference type="InterPro" id="IPR005084">
    <property type="entry name" value="CBM6"/>
</dbReference>
<dbReference type="PROSITE" id="PS51175">
    <property type="entry name" value="CBM6"/>
    <property type="match status" value="1"/>
</dbReference>
<dbReference type="PANTHER" id="PTHR46825">
    <property type="entry name" value="D-ALANYL-D-ALANINE-CARBOXYPEPTIDASE/ENDOPEPTIDASE AMPH"/>
    <property type="match status" value="1"/>
</dbReference>
<dbReference type="Pfam" id="PF00144">
    <property type="entry name" value="Beta-lactamase"/>
    <property type="match status" value="1"/>
</dbReference>
<dbReference type="SUPFAM" id="SSF48452">
    <property type="entry name" value="TPR-like"/>
    <property type="match status" value="1"/>
</dbReference>
<evidence type="ECO:0000259" key="4">
    <source>
        <dbReference type="PROSITE" id="PS51175"/>
    </source>
</evidence>
<evidence type="ECO:0000313" key="6">
    <source>
        <dbReference type="Proteomes" id="UP001319200"/>
    </source>
</evidence>
<dbReference type="GO" id="GO:0016787">
    <property type="term" value="F:hydrolase activity"/>
    <property type="evidence" value="ECO:0007669"/>
    <property type="project" value="UniProtKB-KW"/>
</dbReference>
<reference evidence="5 6" key="1">
    <citation type="submission" date="2021-05" db="EMBL/GenBank/DDBJ databases">
        <title>A Polyphasic approach of four new species of the genus Ohtaekwangia: Ohtaekwangia histidinii sp. nov., Ohtaekwangia cretensis sp. nov., Ohtaekwangia indiensis sp. nov., Ohtaekwangia reichenbachii sp. nov. from diverse environment.</title>
        <authorList>
            <person name="Octaviana S."/>
        </authorList>
    </citation>
    <scope>NUCLEOTIDE SEQUENCE [LARGE SCALE GENOMIC DNA]</scope>
    <source>
        <strain evidence="5 6">PWU4</strain>
    </source>
</reference>
<dbReference type="InterPro" id="IPR050491">
    <property type="entry name" value="AmpC-like"/>
</dbReference>
<feature type="signal peptide" evidence="3">
    <location>
        <begin position="1"/>
        <end position="34"/>
    </location>
</feature>
<dbReference type="EMBL" id="JAHESF010000001">
    <property type="protein sequence ID" value="MBT1695443.1"/>
    <property type="molecule type" value="Genomic_DNA"/>
</dbReference>
<gene>
    <name evidence="5" type="ORF">KK083_01055</name>
</gene>
<feature type="repeat" description="TPR" evidence="2">
    <location>
        <begin position="446"/>
        <end position="479"/>
    </location>
</feature>
<accession>A0AAP2DHE9</accession>
<feature type="domain" description="CBM6" evidence="4">
    <location>
        <begin position="512"/>
        <end position="631"/>
    </location>
</feature>
<dbReference type="SUPFAM" id="SSF56601">
    <property type="entry name" value="beta-lactamase/transpeptidase-like"/>
    <property type="match status" value="1"/>
</dbReference>
<dbReference type="Gene3D" id="1.25.40.10">
    <property type="entry name" value="Tetratricopeptide repeat domain"/>
    <property type="match status" value="1"/>
</dbReference>
<evidence type="ECO:0000256" key="1">
    <source>
        <dbReference type="ARBA" id="ARBA00022729"/>
    </source>
</evidence>
<dbReference type="PANTHER" id="PTHR46825:SF9">
    <property type="entry name" value="BETA-LACTAMASE-RELATED DOMAIN-CONTAINING PROTEIN"/>
    <property type="match status" value="1"/>
</dbReference>
<dbReference type="Gene3D" id="3.40.710.10">
    <property type="entry name" value="DD-peptidase/beta-lactamase superfamily"/>
    <property type="match status" value="1"/>
</dbReference>
<dbReference type="AlphaFoldDB" id="A0AAP2DHE9"/>
<name>A0AAP2DHE9_9BACT</name>
<dbReference type="SUPFAM" id="SSF49785">
    <property type="entry name" value="Galactose-binding domain-like"/>
    <property type="match status" value="1"/>
</dbReference>
<keyword evidence="5" id="KW-0378">Hydrolase</keyword>
<keyword evidence="6" id="KW-1185">Reference proteome</keyword>
<dbReference type="CDD" id="cd04080">
    <property type="entry name" value="CBM6_cellulase-like"/>
    <property type="match status" value="1"/>
</dbReference>
<dbReference type="InterPro" id="IPR019734">
    <property type="entry name" value="TPR_rpt"/>
</dbReference>
<evidence type="ECO:0000256" key="2">
    <source>
        <dbReference type="PROSITE-ProRule" id="PRU00339"/>
    </source>
</evidence>
<dbReference type="SMART" id="SM00028">
    <property type="entry name" value="TPR"/>
    <property type="match status" value="1"/>
</dbReference>
<dbReference type="InterPro" id="IPR001466">
    <property type="entry name" value="Beta-lactam-related"/>
</dbReference>
<dbReference type="RefSeq" id="WP_254159338.1">
    <property type="nucleotide sequence ID" value="NZ_JAHESF010000001.1"/>
</dbReference>
<dbReference type="InterPro" id="IPR006584">
    <property type="entry name" value="Cellulose-bd_IV"/>
</dbReference>
<protein>
    <submittedName>
        <fullName evidence="5">Serine hydrolase</fullName>
    </submittedName>
</protein>
<dbReference type="SMART" id="SM00606">
    <property type="entry name" value="CBD_IV"/>
    <property type="match status" value="1"/>
</dbReference>
<dbReference type="InterPro" id="IPR011990">
    <property type="entry name" value="TPR-like_helical_dom_sf"/>
</dbReference>
<dbReference type="PROSITE" id="PS50005">
    <property type="entry name" value="TPR"/>
    <property type="match status" value="1"/>
</dbReference>
<evidence type="ECO:0000313" key="5">
    <source>
        <dbReference type="EMBL" id="MBT1695443.1"/>
    </source>
</evidence>
<sequence length="639" mass="72082">MKNTSIIMGRSFPNKALMRTILMLPVCWSMMLQAQERFTVAGRNITVSTFNREIEKMLDETGIPAVSLAVIDNNKIVFSNAYGYKNLPEKQRVDKNTIFEAASLSKSFLVYAVFKLVDEGKFDLDKPMHEYMDPGPPLKYDPRHKAITPRMILSHTSGIENWRWENNRDSLEILSNPGEKFVYSGTGYNYMAEAIGLMLGEPYEKYIERMVIKPLKLRRSYVMFETRDGKETPSNFALGHDAFGNPHDKWKNTEAVPSSANIVTAEDYARLIIATFDGKHLSAKSIRDILQPISKMDKDMPYYYGAGFEVFYLGKDTLIAHSGSNPGFKGHVFYSVVNKRGFVFLTNSERGKLITTRLSRMTAGFDIDHYYIPFYPDQYPSKAIDVLKIYRDQGATAMFQTITQWKQEGKLDIKTLNEVARVFIDHDRAISSKLLYMAVRLFPPSAETHYRLGDLYKNETQYDSAFKNYTKARALDPALPDIDQALKHCSEMMADARRREALIVSVVPNESATIQAEDYNTMKGIAMEKTADAGGGQNVGFIETGDWMDYRINVRAAGTYAVSFRVASFNGGSQIQLRSADDILATVDVPATAGWQTWTTLTADVTLPAGEQTLRLFTTNGGFNINWLRLTASEGAKPK</sequence>
<dbReference type="InterPro" id="IPR008979">
    <property type="entry name" value="Galactose-bd-like_sf"/>
</dbReference>
<proteinExistence type="predicted"/>
<evidence type="ECO:0000256" key="3">
    <source>
        <dbReference type="SAM" id="SignalP"/>
    </source>
</evidence>
<dbReference type="Pfam" id="PF03422">
    <property type="entry name" value="CBM_6"/>
    <property type="match status" value="1"/>
</dbReference>
<organism evidence="5 6">
    <name type="scientific">Chryseosolibacter histidini</name>
    <dbReference type="NCBI Taxonomy" id="2782349"/>
    <lineage>
        <taxon>Bacteria</taxon>
        <taxon>Pseudomonadati</taxon>
        <taxon>Bacteroidota</taxon>
        <taxon>Cytophagia</taxon>
        <taxon>Cytophagales</taxon>
        <taxon>Chryseotaleaceae</taxon>
        <taxon>Chryseosolibacter</taxon>
    </lineage>
</organism>
<dbReference type="Gene3D" id="2.60.120.260">
    <property type="entry name" value="Galactose-binding domain-like"/>
    <property type="match status" value="1"/>
</dbReference>
<dbReference type="Proteomes" id="UP001319200">
    <property type="component" value="Unassembled WGS sequence"/>
</dbReference>
<feature type="chain" id="PRO_5042950244" evidence="3">
    <location>
        <begin position="35"/>
        <end position="639"/>
    </location>
</feature>
<comment type="caution">
    <text evidence="5">The sequence shown here is derived from an EMBL/GenBank/DDBJ whole genome shotgun (WGS) entry which is preliminary data.</text>
</comment>
<dbReference type="GO" id="GO:0030246">
    <property type="term" value="F:carbohydrate binding"/>
    <property type="evidence" value="ECO:0007669"/>
    <property type="project" value="InterPro"/>
</dbReference>
<keyword evidence="1 3" id="KW-0732">Signal</keyword>
<dbReference type="InterPro" id="IPR012338">
    <property type="entry name" value="Beta-lactam/transpept-like"/>
</dbReference>